<dbReference type="PROSITE" id="PS50835">
    <property type="entry name" value="IG_LIKE"/>
    <property type="match status" value="4"/>
</dbReference>
<dbReference type="SUPFAM" id="SSF48726">
    <property type="entry name" value="Immunoglobulin"/>
    <property type="match status" value="3"/>
</dbReference>
<name>A0A7J7IT71_BUGNE</name>
<dbReference type="EMBL" id="VXIV02003477">
    <property type="protein sequence ID" value="KAF6016736.1"/>
    <property type="molecule type" value="Genomic_DNA"/>
</dbReference>
<dbReference type="InterPro" id="IPR051275">
    <property type="entry name" value="Cell_adhesion_signaling"/>
</dbReference>
<organism evidence="8 9">
    <name type="scientific">Bugula neritina</name>
    <name type="common">Brown bryozoan</name>
    <name type="synonym">Sertularia neritina</name>
    <dbReference type="NCBI Taxonomy" id="10212"/>
    <lineage>
        <taxon>Eukaryota</taxon>
        <taxon>Metazoa</taxon>
        <taxon>Spiralia</taxon>
        <taxon>Lophotrochozoa</taxon>
        <taxon>Bryozoa</taxon>
        <taxon>Gymnolaemata</taxon>
        <taxon>Cheilostomatida</taxon>
        <taxon>Flustrina</taxon>
        <taxon>Buguloidea</taxon>
        <taxon>Bugulidae</taxon>
        <taxon>Bugula</taxon>
    </lineage>
</organism>
<dbReference type="CDD" id="cd00096">
    <property type="entry name" value="Ig"/>
    <property type="match status" value="1"/>
</dbReference>
<evidence type="ECO:0000259" key="7">
    <source>
        <dbReference type="PROSITE" id="PS50835"/>
    </source>
</evidence>
<accession>A0A7J7IT71</accession>
<dbReference type="InterPro" id="IPR013783">
    <property type="entry name" value="Ig-like_fold"/>
</dbReference>
<dbReference type="InterPro" id="IPR007110">
    <property type="entry name" value="Ig-like_dom"/>
</dbReference>
<comment type="subcellular location">
    <subcellularLocation>
        <location evidence="1">Membrane</location>
        <topology evidence="1">Single-pass type I membrane protein</topology>
    </subcellularLocation>
</comment>
<dbReference type="AlphaFoldDB" id="A0A7J7IT71"/>
<feature type="domain" description="Ig-like" evidence="7">
    <location>
        <begin position="245"/>
        <end position="353"/>
    </location>
</feature>
<dbReference type="GO" id="GO:0098609">
    <property type="term" value="P:cell-cell adhesion"/>
    <property type="evidence" value="ECO:0007669"/>
    <property type="project" value="TreeGrafter"/>
</dbReference>
<reference evidence="8" key="1">
    <citation type="submission" date="2020-06" db="EMBL/GenBank/DDBJ databases">
        <title>Draft genome of Bugula neritina, a colonial animal packing powerful symbionts and potential medicines.</title>
        <authorList>
            <person name="Rayko M."/>
        </authorList>
    </citation>
    <scope>NUCLEOTIDE SEQUENCE [LARGE SCALE GENOMIC DNA]</scope>
    <source>
        <strain evidence="8">Kwan_BN1</strain>
    </source>
</reference>
<evidence type="ECO:0000256" key="5">
    <source>
        <dbReference type="ARBA" id="ARBA00023319"/>
    </source>
</evidence>
<evidence type="ECO:0000256" key="4">
    <source>
        <dbReference type="ARBA" id="ARBA00023180"/>
    </source>
</evidence>
<evidence type="ECO:0000256" key="3">
    <source>
        <dbReference type="ARBA" id="ARBA00023157"/>
    </source>
</evidence>
<evidence type="ECO:0000256" key="6">
    <source>
        <dbReference type="SAM" id="MobiDB-lite"/>
    </source>
</evidence>
<dbReference type="PANTHER" id="PTHR11640:SF31">
    <property type="entry name" value="IRREGULAR CHIASM C-ROUGHEST PROTEIN-RELATED"/>
    <property type="match status" value="1"/>
</dbReference>
<feature type="domain" description="Ig-like" evidence="7">
    <location>
        <begin position="30"/>
        <end position="123"/>
    </location>
</feature>
<dbReference type="Pfam" id="PF07679">
    <property type="entry name" value="I-set"/>
    <property type="match status" value="1"/>
</dbReference>
<dbReference type="InterPro" id="IPR003599">
    <property type="entry name" value="Ig_sub"/>
</dbReference>
<keyword evidence="4" id="KW-0325">Glycoprotein</keyword>
<keyword evidence="5" id="KW-0393">Immunoglobulin domain</keyword>
<protein>
    <submittedName>
        <fullName evidence="8">FLT1</fullName>
    </submittedName>
</protein>
<comment type="caution">
    <text evidence="8">The sequence shown here is derived from an EMBL/GenBank/DDBJ whole genome shotgun (WGS) entry which is preliminary data.</text>
</comment>
<dbReference type="InterPro" id="IPR036179">
    <property type="entry name" value="Ig-like_dom_sf"/>
</dbReference>
<evidence type="ECO:0000256" key="1">
    <source>
        <dbReference type="ARBA" id="ARBA00004479"/>
    </source>
</evidence>
<evidence type="ECO:0000313" key="8">
    <source>
        <dbReference type="EMBL" id="KAF6016736.1"/>
    </source>
</evidence>
<sequence>MKVLYFCTGYIIFSLIGYHEAVRIVRIRQPPLMKSQSTDITTSWDLPVGSTITVECEKPSQTLTYETHRWAENERFGGGRFVHNSSANAWTLSDLQSSDTGWLVCFNNGSVGSGSNNENTTVELADVESTQNSSLYIFVNSPDSLDMFVPLEYLVFYKLFFGAYFPCLPTNSSTEVTLILGPDQTNQLTELVKGVDYIFDKQERVKLLQIPSEESFYTCQYTNGGDTVSHSYYFYIVDLAALPHPILSPTTQRTHYLVGEDLTMVCYILFDDIESIVYKYPASNCSYDVIDDLGCDKLKTKGRITMTPLTKVSPTNVTSNITIRDLQLNDSGLYTCSYKIYQDTEYRRQGSLEIHVVDRQLTSVTAEETTLVGVNTDESLTLTAEVESLRQPNIRWSFESEDLQVDGKYNMSTKQTDNTWFDVKLVIYNPSIADQGTYHLTASLGSEDLSLDFFIQVNIAPKLSLLYSYHNHTIPVSSSGQTVYFQPSQVLTTTCESTEGLPQPDITLYWQDCNYRTLCAIDESKWSLLPNELGETLNAHKNQPYIHSVTENSKILRLTTQKSGWLKCAGSNIVSEVNRILRVGISALPEEFSGVGFPVTTTKQASQLVENDVIVLPCFVSKLSCTKNMIQIIRSSDEVYTKNSPNILHWDSKDEAYMLSIALNVTLDMDGYKYACRCKGGRQGPIATLNVQKFVYPYWQKHLNSIVEIASGQTYTMICRAGGTPLPTTTWYRDGKTPQRNWHNSNLQRQTKSDSNQSDVCRFRRILV</sequence>
<feature type="domain" description="Ig-like" evidence="7">
    <location>
        <begin position="461"/>
        <end position="586"/>
    </location>
</feature>
<dbReference type="Proteomes" id="UP000593567">
    <property type="component" value="Unassembled WGS sequence"/>
</dbReference>
<dbReference type="Gene3D" id="2.60.40.10">
    <property type="entry name" value="Immunoglobulins"/>
    <property type="match status" value="3"/>
</dbReference>
<feature type="compositionally biased region" description="Polar residues" evidence="6">
    <location>
        <begin position="738"/>
        <end position="756"/>
    </location>
</feature>
<feature type="region of interest" description="Disordered" evidence="6">
    <location>
        <begin position="732"/>
        <end position="756"/>
    </location>
</feature>
<keyword evidence="3" id="KW-1015">Disulfide bond</keyword>
<keyword evidence="2" id="KW-0472">Membrane</keyword>
<evidence type="ECO:0000256" key="2">
    <source>
        <dbReference type="ARBA" id="ARBA00023136"/>
    </source>
</evidence>
<dbReference type="GO" id="GO:0005911">
    <property type="term" value="C:cell-cell junction"/>
    <property type="evidence" value="ECO:0007669"/>
    <property type="project" value="TreeGrafter"/>
</dbReference>
<feature type="domain" description="Ig-like" evidence="7">
    <location>
        <begin position="697"/>
        <end position="768"/>
    </location>
</feature>
<dbReference type="OrthoDB" id="7613723at2759"/>
<evidence type="ECO:0000313" key="9">
    <source>
        <dbReference type="Proteomes" id="UP000593567"/>
    </source>
</evidence>
<dbReference type="PANTHER" id="PTHR11640">
    <property type="entry name" value="NEPHRIN"/>
    <property type="match status" value="1"/>
</dbReference>
<dbReference type="SMART" id="SM00409">
    <property type="entry name" value="IG"/>
    <property type="match status" value="4"/>
</dbReference>
<proteinExistence type="predicted"/>
<keyword evidence="9" id="KW-1185">Reference proteome</keyword>
<dbReference type="GO" id="GO:0050839">
    <property type="term" value="F:cell adhesion molecule binding"/>
    <property type="evidence" value="ECO:0007669"/>
    <property type="project" value="TreeGrafter"/>
</dbReference>
<gene>
    <name evidence="8" type="ORF">EB796_024951</name>
</gene>
<dbReference type="GO" id="GO:0005886">
    <property type="term" value="C:plasma membrane"/>
    <property type="evidence" value="ECO:0007669"/>
    <property type="project" value="TreeGrafter"/>
</dbReference>
<dbReference type="InterPro" id="IPR013098">
    <property type="entry name" value="Ig_I-set"/>
</dbReference>